<proteinExistence type="predicted"/>
<dbReference type="EMBL" id="LNZG01000006">
    <property type="protein sequence ID" value="ODA90768.1"/>
    <property type="molecule type" value="Genomic_DNA"/>
</dbReference>
<sequence length="102" mass="11883">MEFWAAAQNRVVSERKERHVRRWIVAPHTRVDAHIVSCALHKRFVPYLDLIDVAGSNMLKRCFGLDSVSPLRHRVFGFIPLPPVGLDLLRRRRGKDSQDVIW</sequence>
<name>A0A1E2SMB1_LEIXY</name>
<protein>
    <submittedName>
        <fullName evidence="1">Uncharacterized protein</fullName>
    </submittedName>
</protein>
<reference evidence="1 2" key="1">
    <citation type="submission" date="2015-11" db="EMBL/GenBank/DDBJ databases">
        <authorList>
            <person name="Zhang Y."/>
            <person name="Guo Z."/>
        </authorList>
    </citation>
    <scope>NUCLEOTIDE SEQUENCE [LARGE SCALE GENOMIC DNA]</scope>
    <source>
        <strain evidence="2">gdw1</strain>
    </source>
</reference>
<gene>
    <name evidence="1" type="ORF">ATY41_08265</name>
</gene>
<comment type="caution">
    <text evidence="1">The sequence shown here is derived from an EMBL/GenBank/DDBJ whole genome shotgun (WGS) entry which is preliminary data.</text>
</comment>
<organism evidence="1 2">
    <name type="scientific">Leifsonia xyli subsp. xyli</name>
    <dbReference type="NCBI Taxonomy" id="59736"/>
    <lineage>
        <taxon>Bacteria</taxon>
        <taxon>Bacillati</taxon>
        <taxon>Actinomycetota</taxon>
        <taxon>Actinomycetes</taxon>
        <taxon>Micrococcales</taxon>
        <taxon>Microbacteriaceae</taxon>
        <taxon>Leifsonia</taxon>
    </lineage>
</organism>
<evidence type="ECO:0000313" key="1">
    <source>
        <dbReference type="EMBL" id="ODA90768.1"/>
    </source>
</evidence>
<evidence type="ECO:0000313" key="2">
    <source>
        <dbReference type="Proteomes" id="UP000094426"/>
    </source>
</evidence>
<dbReference type="Proteomes" id="UP000094426">
    <property type="component" value="Unassembled WGS sequence"/>
</dbReference>
<dbReference type="AlphaFoldDB" id="A0A1E2SMB1"/>
<accession>A0A1E2SMB1</accession>